<comment type="similarity">
    <text evidence="5">Belongs to the CIMIP2 family.</text>
</comment>
<evidence type="ECO:0000313" key="7">
    <source>
        <dbReference type="EMBL" id="GBM89967.1"/>
    </source>
</evidence>
<evidence type="ECO:0000256" key="3">
    <source>
        <dbReference type="ARBA" id="ARBA00023212"/>
    </source>
</evidence>
<dbReference type="GO" id="GO:0015630">
    <property type="term" value="C:microtubule cytoskeleton"/>
    <property type="evidence" value="ECO:0007669"/>
    <property type="project" value="UniProtKB-ARBA"/>
</dbReference>
<dbReference type="InterPro" id="IPR018902">
    <property type="entry name" value="CMI2A-C-like_dom"/>
</dbReference>
<evidence type="ECO:0000313" key="8">
    <source>
        <dbReference type="Proteomes" id="UP000499080"/>
    </source>
</evidence>
<dbReference type="EMBL" id="BGPR01003586">
    <property type="protein sequence ID" value="GBM89967.1"/>
    <property type="molecule type" value="Genomic_DNA"/>
</dbReference>
<comment type="subcellular location">
    <subcellularLocation>
        <location evidence="1">Cytoplasm</location>
        <location evidence="1">Cytoskeleton</location>
        <location evidence="1">Cilium axoneme</location>
    </subcellularLocation>
</comment>
<protein>
    <recommendedName>
        <fullName evidence="6">Ciliary microtubule inner protein 2A-C-like domain-containing protein</fullName>
    </recommendedName>
</protein>
<proteinExistence type="inferred from homology"/>
<organism evidence="7 8">
    <name type="scientific">Araneus ventricosus</name>
    <name type="common">Orbweaver spider</name>
    <name type="synonym">Epeira ventricosa</name>
    <dbReference type="NCBI Taxonomy" id="182803"/>
    <lineage>
        <taxon>Eukaryota</taxon>
        <taxon>Metazoa</taxon>
        <taxon>Ecdysozoa</taxon>
        <taxon>Arthropoda</taxon>
        <taxon>Chelicerata</taxon>
        <taxon>Arachnida</taxon>
        <taxon>Araneae</taxon>
        <taxon>Araneomorphae</taxon>
        <taxon>Entelegynae</taxon>
        <taxon>Araneoidea</taxon>
        <taxon>Araneidae</taxon>
        <taxon>Araneus</taxon>
    </lineage>
</organism>
<accession>A0A4Y2JJ54</accession>
<gene>
    <name evidence="7" type="ORF">AVEN_43404_1</name>
</gene>
<feature type="domain" description="Ciliary microtubule inner protein 2A-C-like" evidence="6">
    <location>
        <begin position="18"/>
        <end position="54"/>
    </location>
</feature>
<dbReference type="PANTHER" id="PTHR22146:SF8">
    <property type="entry name" value="PROTEIN FAM166B"/>
    <property type="match status" value="1"/>
</dbReference>
<evidence type="ECO:0000256" key="4">
    <source>
        <dbReference type="ARBA" id="ARBA00023273"/>
    </source>
</evidence>
<keyword evidence="2" id="KW-0963">Cytoplasm</keyword>
<evidence type="ECO:0000256" key="2">
    <source>
        <dbReference type="ARBA" id="ARBA00022490"/>
    </source>
</evidence>
<evidence type="ECO:0000256" key="1">
    <source>
        <dbReference type="ARBA" id="ARBA00004430"/>
    </source>
</evidence>
<comment type="caution">
    <text evidence="7">The sequence shown here is derived from an EMBL/GenBank/DDBJ whole genome shotgun (WGS) entry which is preliminary data.</text>
</comment>
<name>A0A4Y2JJ54_ARAVE</name>
<evidence type="ECO:0000256" key="5">
    <source>
        <dbReference type="ARBA" id="ARBA00035661"/>
    </source>
</evidence>
<dbReference type="Proteomes" id="UP000499080">
    <property type="component" value="Unassembled WGS sequence"/>
</dbReference>
<evidence type="ECO:0000259" key="6">
    <source>
        <dbReference type="Pfam" id="PF10629"/>
    </source>
</evidence>
<reference evidence="7 8" key="1">
    <citation type="journal article" date="2019" name="Sci. Rep.">
        <title>Orb-weaving spider Araneus ventricosus genome elucidates the spidroin gene catalogue.</title>
        <authorList>
            <person name="Kono N."/>
            <person name="Nakamura H."/>
            <person name="Ohtoshi R."/>
            <person name="Moran D.A.P."/>
            <person name="Shinohara A."/>
            <person name="Yoshida Y."/>
            <person name="Fujiwara M."/>
            <person name="Mori M."/>
            <person name="Tomita M."/>
            <person name="Arakawa K."/>
        </authorList>
    </citation>
    <scope>NUCLEOTIDE SEQUENCE [LARGE SCALE GENOMIC DNA]</scope>
</reference>
<dbReference type="AlphaFoldDB" id="A0A4Y2JJ54"/>
<dbReference type="PANTHER" id="PTHR22146">
    <property type="entry name" value="CAT EYE SYNDROME CRITICAL REGION PROTEIN 6"/>
    <property type="match status" value="1"/>
</dbReference>
<dbReference type="OrthoDB" id="6410055at2759"/>
<dbReference type="Pfam" id="PF10629">
    <property type="entry name" value="CMI2B-like"/>
    <property type="match status" value="1"/>
</dbReference>
<keyword evidence="3" id="KW-0206">Cytoskeleton</keyword>
<dbReference type="GO" id="GO:0005930">
    <property type="term" value="C:axoneme"/>
    <property type="evidence" value="ECO:0007669"/>
    <property type="project" value="UniProtKB-SubCell"/>
</dbReference>
<keyword evidence="4" id="KW-0966">Cell projection</keyword>
<keyword evidence="8" id="KW-1185">Reference proteome</keyword>
<sequence length="139" mass="16253">MPIPEHYQPKHWFQTPEPCCRPGYTGYLPEYGPKRLYQFGETYGQMTHNLMKSHPVAGLRMGNIVDFNKELQEKLEEEALVWKHEVTSENNRFRAKMVPGYTGFVPRRGFLFGKVYDEECKQAVALIEKQKLIKENASQ</sequence>